<organism evidence="1 2">
    <name type="scientific">Bacillus shihchuchen</name>
    <dbReference type="NCBI Taxonomy" id="3036942"/>
    <lineage>
        <taxon>Bacteria</taxon>
        <taxon>Bacillati</taxon>
        <taxon>Bacillota</taxon>
        <taxon>Bacilli</taxon>
        <taxon>Bacillales</taxon>
        <taxon>Bacillaceae</taxon>
        <taxon>Bacillus</taxon>
        <taxon>Bacillus cereus group</taxon>
    </lineage>
</organism>
<accession>A0ABT7KZD1</accession>
<evidence type="ECO:0000313" key="1">
    <source>
        <dbReference type="EMBL" id="MDL2419474.1"/>
    </source>
</evidence>
<proteinExistence type="predicted"/>
<dbReference type="EMBL" id="JASWHZ010000002">
    <property type="protein sequence ID" value="MDL2419474.1"/>
    <property type="molecule type" value="Genomic_DNA"/>
</dbReference>
<dbReference type="Proteomes" id="UP001229716">
    <property type="component" value="Unassembled WGS sequence"/>
</dbReference>
<comment type="caution">
    <text evidence="1">The sequence shown here is derived from an EMBL/GenBank/DDBJ whole genome shotgun (WGS) entry which is preliminary data.</text>
</comment>
<keyword evidence="2" id="KW-1185">Reference proteome</keyword>
<geneLocation type="plasmid" evidence="1">
    <name>pBS01</name>
</geneLocation>
<reference evidence="1 2" key="1">
    <citation type="journal article" date="2023" name="Int. J. Mol. Sci.">
        <title>Pathogenicity and Genomic Characterization of a Novel Genospecies, Bacillus shihchuchen, of the Bacillus cereus Group Isolated from Chinese Softshell Turtle (Pelodiscus sinensis).</title>
        <authorList>
            <person name="Cheng L.W."/>
            <person name="Byadgi O.V."/>
            <person name="Tsai C.E."/>
            <person name="Wang P.C."/>
            <person name="Chen S.C."/>
        </authorList>
    </citation>
    <scope>NUCLEOTIDE SEQUENCE [LARGE SCALE GENOMIC DNA]</scope>
    <source>
        <strain evidence="1 2">QF108-045</strain>
    </source>
</reference>
<gene>
    <name evidence="1" type="ORF">P6F46_28615</name>
</gene>
<sequence length="75" mass="8577">MFAGGIDDTVHPGTYRTAYPLQLKFRVQEKHLTGENTEIDDYNFSFSYELFAQGCESVKGKIVITFNEIRKAILL</sequence>
<evidence type="ECO:0000313" key="2">
    <source>
        <dbReference type="Proteomes" id="UP001229716"/>
    </source>
</evidence>
<protein>
    <submittedName>
        <fullName evidence="1">Uncharacterized protein</fullName>
    </submittedName>
</protein>
<keyword evidence="1" id="KW-0614">Plasmid</keyword>
<name>A0ABT7KZD1_9BACI</name>